<evidence type="ECO:0000313" key="3">
    <source>
        <dbReference type="Proteomes" id="UP000321181"/>
    </source>
</evidence>
<accession>A0A512DAA4</accession>
<evidence type="ECO:0000256" key="1">
    <source>
        <dbReference type="SAM" id="SignalP"/>
    </source>
</evidence>
<reference evidence="2 3" key="1">
    <citation type="submission" date="2019-07" db="EMBL/GenBank/DDBJ databases">
        <title>Whole genome shotgun sequence of Cellulomonas aerilata NBRC 106308.</title>
        <authorList>
            <person name="Hosoyama A."/>
            <person name="Uohara A."/>
            <person name="Ohji S."/>
            <person name="Ichikawa N."/>
        </authorList>
    </citation>
    <scope>NUCLEOTIDE SEQUENCE [LARGE SCALE GENOMIC DNA]</scope>
    <source>
        <strain evidence="2 3">NBRC 106308</strain>
    </source>
</reference>
<feature type="signal peptide" evidence="1">
    <location>
        <begin position="1"/>
        <end position="32"/>
    </location>
</feature>
<evidence type="ECO:0000313" key="2">
    <source>
        <dbReference type="EMBL" id="GEO33385.1"/>
    </source>
</evidence>
<keyword evidence="3" id="KW-1185">Reference proteome</keyword>
<feature type="chain" id="PRO_5021749534" evidence="1">
    <location>
        <begin position="33"/>
        <end position="172"/>
    </location>
</feature>
<sequence length="172" mass="17399">MVQRLHARRAVGAAAAAAALVLTGGVAGTASAEPPTREASPSGLPATFPAGAACSFPVEIEEAEPAGLEEVDFGEGRTVVLGPFVVRLTNKETGRSVVRDISGPITNKGARSTAFGATVTPIFAGNDPDDLLPGGEPGLFFVQGVVVFENFVLTRLTGQVEDLCAVLAGPGA</sequence>
<dbReference type="Proteomes" id="UP000321181">
    <property type="component" value="Unassembled WGS sequence"/>
</dbReference>
<dbReference type="AlphaFoldDB" id="A0A512DAA4"/>
<gene>
    <name evidence="2" type="ORF">CAE01nite_11100</name>
</gene>
<dbReference type="EMBL" id="BJYY01000009">
    <property type="protein sequence ID" value="GEO33385.1"/>
    <property type="molecule type" value="Genomic_DNA"/>
</dbReference>
<keyword evidence="1" id="KW-0732">Signal</keyword>
<proteinExistence type="predicted"/>
<dbReference type="RefSeq" id="WP_146901235.1">
    <property type="nucleotide sequence ID" value="NZ_BAAARM010000002.1"/>
</dbReference>
<protein>
    <submittedName>
        <fullName evidence="2">Uncharacterized protein</fullName>
    </submittedName>
</protein>
<name>A0A512DAA4_9CELL</name>
<comment type="caution">
    <text evidence="2">The sequence shown here is derived from an EMBL/GenBank/DDBJ whole genome shotgun (WGS) entry which is preliminary data.</text>
</comment>
<organism evidence="2 3">
    <name type="scientific">Cellulomonas aerilata</name>
    <dbReference type="NCBI Taxonomy" id="515326"/>
    <lineage>
        <taxon>Bacteria</taxon>
        <taxon>Bacillati</taxon>
        <taxon>Actinomycetota</taxon>
        <taxon>Actinomycetes</taxon>
        <taxon>Micrococcales</taxon>
        <taxon>Cellulomonadaceae</taxon>
        <taxon>Cellulomonas</taxon>
    </lineage>
</organism>